<organism evidence="1 2">
    <name type="scientific">Kriegella aquimaris</name>
    <dbReference type="NCBI Taxonomy" id="192904"/>
    <lineage>
        <taxon>Bacteria</taxon>
        <taxon>Pseudomonadati</taxon>
        <taxon>Bacteroidota</taxon>
        <taxon>Flavobacteriia</taxon>
        <taxon>Flavobacteriales</taxon>
        <taxon>Flavobacteriaceae</taxon>
        <taxon>Kriegella</taxon>
    </lineage>
</organism>
<dbReference type="AlphaFoldDB" id="A0A1G9K3B9"/>
<gene>
    <name evidence="1" type="ORF">SAMN04488514_101810</name>
</gene>
<dbReference type="Gene3D" id="3.40.30.10">
    <property type="entry name" value="Glutaredoxin"/>
    <property type="match status" value="1"/>
</dbReference>
<keyword evidence="2" id="KW-1185">Reference proteome</keyword>
<name>A0A1G9K3B9_9FLAO</name>
<proteinExistence type="predicted"/>
<dbReference type="SUPFAM" id="SSF52833">
    <property type="entry name" value="Thioredoxin-like"/>
    <property type="match status" value="1"/>
</dbReference>
<sequence>MLRILLYLFIVGLTGCNDGKKDSSKVFFAGEIINPSSEYVVLFKNDAVIDSAKIDDRNRFSFSFDSIPEGLYHFSHAPEYQYVYLEGGDSLMVRLNTVDFDESLVFSGKGEEINNFLLDLYLSYETEEKTIYSSYFALNQNEFSKRIDSLRNEKLSNLEALISESKLSDRANEVARATVDYTYYAYKEKYPFRHRKYTQQKEIEELPDTFYAYRKDLDFNNENLTYLKPYYNFMINHFGNLTYMNCSHKCVIKDNVIKNKLHYNQHKLGLIDSIVESNKELKDNLFRTVAFEYLLKAHDSEENNKVFIEKIHDLSENNKHIGEIDALYQSILSIQPNKKIPAVMVSDTQGKTVSLQDISKNKKAVFYFWTGNDRRHFENMVKRVDELSEHKPEYTFVGINIKTDETKWKGLVETSGLDKANQYRTGNFEEVTKSLIIYPLNKCIITNDAVIVDAFSNMYASF</sequence>
<reference evidence="2" key="1">
    <citation type="submission" date="2016-10" db="EMBL/GenBank/DDBJ databases">
        <authorList>
            <person name="Varghese N."/>
            <person name="Submissions S."/>
        </authorList>
    </citation>
    <scope>NUCLEOTIDE SEQUENCE [LARGE SCALE GENOMIC DNA]</scope>
    <source>
        <strain evidence="2">DSM 19886</strain>
    </source>
</reference>
<accession>A0A1G9K3B9</accession>
<dbReference type="OrthoDB" id="1146847at2"/>
<dbReference type="Proteomes" id="UP000199440">
    <property type="component" value="Unassembled WGS sequence"/>
</dbReference>
<evidence type="ECO:0000313" key="1">
    <source>
        <dbReference type="EMBL" id="SDL43904.1"/>
    </source>
</evidence>
<dbReference type="InterPro" id="IPR036249">
    <property type="entry name" value="Thioredoxin-like_sf"/>
</dbReference>
<protein>
    <submittedName>
        <fullName evidence="1">AhpC/TSA family protein</fullName>
    </submittedName>
</protein>
<dbReference type="STRING" id="192904.SAMN04488514_101810"/>
<evidence type="ECO:0000313" key="2">
    <source>
        <dbReference type="Proteomes" id="UP000199440"/>
    </source>
</evidence>
<dbReference type="PROSITE" id="PS51257">
    <property type="entry name" value="PROKAR_LIPOPROTEIN"/>
    <property type="match status" value="1"/>
</dbReference>
<dbReference type="RefSeq" id="WP_089885481.1">
    <property type="nucleotide sequence ID" value="NZ_FNGV01000001.1"/>
</dbReference>
<dbReference type="EMBL" id="FNGV01000001">
    <property type="protein sequence ID" value="SDL43904.1"/>
    <property type="molecule type" value="Genomic_DNA"/>
</dbReference>